<feature type="transmembrane region" description="Helical" evidence="1">
    <location>
        <begin position="250"/>
        <end position="271"/>
    </location>
</feature>
<proteinExistence type="predicted"/>
<feature type="transmembrane region" description="Helical" evidence="1">
    <location>
        <begin position="200"/>
        <end position="218"/>
    </location>
</feature>
<comment type="caution">
    <text evidence="2">The sequence shown here is derived from an EMBL/GenBank/DDBJ whole genome shotgun (WGS) entry which is preliminary data.</text>
</comment>
<dbReference type="Proteomes" id="UP001497392">
    <property type="component" value="Unassembled WGS sequence"/>
</dbReference>
<reference evidence="2 3" key="1">
    <citation type="submission" date="2024-06" db="EMBL/GenBank/DDBJ databases">
        <authorList>
            <person name="Kraege A."/>
            <person name="Thomma B."/>
        </authorList>
    </citation>
    <scope>NUCLEOTIDE SEQUENCE [LARGE SCALE GENOMIC DNA]</scope>
</reference>
<dbReference type="InterPro" id="IPR011008">
    <property type="entry name" value="Dimeric_a/b-barrel"/>
</dbReference>
<name>A0ABP1GB73_9CHLO</name>
<evidence type="ECO:0000313" key="3">
    <source>
        <dbReference type="Proteomes" id="UP001497392"/>
    </source>
</evidence>
<dbReference type="EMBL" id="CAXHTA020000018">
    <property type="protein sequence ID" value="CAL5228542.1"/>
    <property type="molecule type" value="Genomic_DNA"/>
</dbReference>
<organism evidence="2 3">
    <name type="scientific">Coccomyxa viridis</name>
    <dbReference type="NCBI Taxonomy" id="1274662"/>
    <lineage>
        <taxon>Eukaryota</taxon>
        <taxon>Viridiplantae</taxon>
        <taxon>Chlorophyta</taxon>
        <taxon>core chlorophytes</taxon>
        <taxon>Trebouxiophyceae</taxon>
        <taxon>Trebouxiophyceae incertae sedis</taxon>
        <taxon>Coccomyxaceae</taxon>
        <taxon>Coccomyxa</taxon>
    </lineage>
</organism>
<keyword evidence="1" id="KW-0472">Membrane</keyword>
<feature type="transmembrane region" description="Helical" evidence="1">
    <location>
        <begin position="62"/>
        <end position="79"/>
    </location>
</feature>
<dbReference type="SUPFAM" id="SSF54909">
    <property type="entry name" value="Dimeric alpha+beta barrel"/>
    <property type="match status" value="1"/>
</dbReference>
<evidence type="ECO:0000256" key="1">
    <source>
        <dbReference type="SAM" id="Phobius"/>
    </source>
</evidence>
<keyword evidence="1" id="KW-1133">Transmembrane helix</keyword>
<accession>A0ABP1GB73</accession>
<feature type="transmembrane region" description="Helical" evidence="1">
    <location>
        <begin position="173"/>
        <end position="194"/>
    </location>
</feature>
<keyword evidence="1" id="KW-0812">Transmembrane</keyword>
<feature type="transmembrane region" description="Helical" evidence="1">
    <location>
        <begin position="85"/>
        <end position="106"/>
    </location>
</feature>
<feature type="transmembrane region" description="Helical" evidence="1">
    <location>
        <begin position="143"/>
        <end position="161"/>
    </location>
</feature>
<gene>
    <name evidence="2" type="primary">g11696</name>
    <name evidence="2" type="ORF">VP750_LOCUS10448</name>
</gene>
<feature type="transmembrane region" description="Helical" evidence="1">
    <location>
        <begin position="118"/>
        <end position="137"/>
    </location>
</feature>
<feature type="transmembrane region" description="Helical" evidence="1">
    <location>
        <begin position="32"/>
        <end position="50"/>
    </location>
</feature>
<evidence type="ECO:0000313" key="2">
    <source>
        <dbReference type="EMBL" id="CAL5228542.1"/>
    </source>
</evidence>
<protein>
    <submittedName>
        <fullName evidence="2">G11696 protein</fullName>
    </submittedName>
</protein>
<sequence length="617" mass="66465">MIDGPVILGSKTVRALGSGFWFGEQTGLEGPWVSPIYTSMFLLYLAVVLSKSGKGSPLKYMVLYYTVITSIVEIARVIWDVSRFALVIAALHNLAEWGVIGFACFAETAAITNWWWSQVWILLVAQWIMFAPTITLTGIGEEITGLACDILLIIVWSRLWILSDARKRKYVFWGWLGALLHMSEILPLAALLIGVVHTPNIPACLLIAITTPITFWSYGKMVQLWQSSGDPDLVSPSQGSKSAAATVPTYLLMIIGAMILSAILLLGPTALIPKCPISDMTVAPNGALPLNPAPGFGAVTIDKLYGSGSGLNSSAGNTTMLGGALSGASQKPPPAPSNELLCESSVMLTGFTKVVAKPGMGKELLSMAATMPGVIRQEDGCIAYDVSYGADESVNFHETWSSIRTMLRSIYVYPTVARVFFSERFRNLSQNHTVEGPFMTMLPCSQAQAEAKPVSASYSVVVNAPIDCLWSALDSPEAALYPGVQNITTISTWLRVLNFADYSMSVLRQMPPLPAVPQPANGHSLAFYIVAGGVVDTLCEMYKGTYILTPSEQGPMKTVLTYDVEIVAKSASQTTELNSLVTSTILNEKLPHLQTLGEAKCAHALPASDLHSRISKA</sequence>
<keyword evidence="3" id="KW-1185">Reference proteome</keyword>